<dbReference type="GO" id="GO:0016020">
    <property type="term" value="C:membrane"/>
    <property type="evidence" value="ECO:0007669"/>
    <property type="project" value="UniProtKB-SubCell"/>
</dbReference>
<feature type="transmembrane region" description="Helical" evidence="5">
    <location>
        <begin position="86"/>
        <end position="104"/>
    </location>
</feature>
<proteinExistence type="predicted"/>
<evidence type="ECO:0000256" key="1">
    <source>
        <dbReference type="ARBA" id="ARBA00004141"/>
    </source>
</evidence>
<dbReference type="OrthoDB" id="151222at2"/>
<evidence type="ECO:0000313" key="6">
    <source>
        <dbReference type="EMBL" id="KJY35158.1"/>
    </source>
</evidence>
<feature type="transmembrane region" description="Helical" evidence="5">
    <location>
        <begin position="149"/>
        <end position="168"/>
    </location>
</feature>
<dbReference type="GO" id="GO:0022857">
    <property type="term" value="F:transmembrane transporter activity"/>
    <property type="evidence" value="ECO:0007669"/>
    <property type="project" value="InterPro"/>
</dbReference>
<evidence type="ECO:0000256" key="3">
    <source>
        <dbReference type="ARBA" id="ARBA00022989"/>
    </source>
</evidence>
<feature type="transmembrane region" description="Helical" evidence="5">
    <location>
        <begin position="308"/>
        <end position="329"/>
    </location>
</feature>
<keyword evidence="3 5" id="KW-1133">Transmembrane helix</keyword>
<reference evidence="6 7" key="1">
    <citation type="submission" date="2015-02" db="EMBL/GenBank/DDBJ databases">
        <authorList>
            <person name="Ju K.-S."/>
            <person name="Doroghazi J.R."/>
            <person name="Metcalf W."/>
        </authorList>
    </citation>
    <scope>NUCLEOTIDE SEQUENCE [LARGE SCALE GENOMIC DNA]</scope>
    <source>
        <strain evidence="6 7">NRRL ISP-5550</strain>
    </source>
</reference>
<feature type="transmembrane region" description="Helical" evidence="5">
    <location>
        <begin position="56"/>
        <end position="74"/>
    </location>
</feature>
<comment type="caution">
    <text evidence="6">The sequence shown here is derived from an EMBL/GenBank/DDBJ whole genome shotgun (WGS) entry which is preliminary data.</text>
</comment>
<dbReference type="AlphaFoldDB" id="A0A0F4JN30"/>
<dbReference type="PANTHER" id="PTHR23514:SF13">
    <property type="entry name" value="INNER MEMBRANE PROTEIN YBJJ"/>
    <property type="match status" value="1"/>
</dbReference>
<dbReference type="Proteomes" id="UP000033551">
    <property type="component" value="Unassembled WGS sequence"/>
</dbReference>
<dbReference type="RefSeq" id="WP_045947195.1">
    <property type="nucleotide sequence ID" value="NZ_JZWV01000240.1"/>
</dbReference>
<dbReference type="Gene3D" id="1.20.1250.20">
    <property type="entry name" value="MFS general substrate transporter like domains"/>
    <property type="match status" value="2"/>
</dbReference>
<accession>A0A0F4JN30</accession>
<keyword evidence="4 5" id="KW-0472">Membrane</keyword>
<dbReference type="EMBL" id="JZWV01000240">
    <property type="protein sequence ID" value="KJY35158.1"/>
    <property type="molecule type" value="Genomic_DNA"/>
</dbReference>
<dbReference type="PANTHER" id="PTHR23514">
    <property type="entry name" value="BYPASS OF STOP CODON PROTEIN 6"/>
    <property type="match status" value="1"/>
</dbReference>
<name>A0A0F4JN30_9ACTN</name>
<dbReference type="InterPro" id="IPR036259">
    <property type="entry name" value="MFS_trans_sf"/>
</dbReference>
<dbReference type="PATRIC" id="fig|68223.7.peg.5897"/>
<feature type="transmembrane region" description="Helical" evidence="5">
    <location>
        <begin position="364"/>
        <end position="387"/>
    </location>
</feature>
<dbReference type="Pfam" id="PF07690">
    <property type="entry name" value="MFS_1"/>
    <property type="match status" value="1"/>
</dbReference>
<organism evidence="6 7">
    <name type="scientific">Streptomyces katrae</name>
    <dbReference type="NCBI Taxonomy" id="68223"/>
    <lineage>
        <taxon>Bacteria</taxon>
        <taxon>Bacillati</taxon>
        <taxon>Actinomycetota</taxon>
        <taxon>Actinomycetes</taxon>
        <taxon>Kitasatosporales</taxon>
        <taxon>Streptomycetaceae</taxon>
        <taxon>Streptomyces</taxon>
    </lineage>
</organism>
<feature type="transmembrane region" description="Helical" evidence="5">
    <location>
        <begin position="252"/>
        <end position="271"/>
    </location>
</feature>
<feature type="transmembrane region" description="Helical" evidence="5">
    <location>
        <begin position="20"/>
        <end position="36"/>
    </location>
</feature>
<dbReference type="CDD" id="cd17393">
    <property type="entry name" value="MFS_MosC_like"/>
    <property type="match status" value="1"/>
</dbReference>
<evidence type="ECO:0000313" key="7">
    <source>
        <dbReference type="Proteomes" id="UP000033551"/>
    </source>
</evidence>
<evidence type="ECO:0000256" key="4">
    <source>
        <dbReference type="ARBA" id="ARBA00023136"/>
    </source>
</evidence>
<feature type="transmembrane region" description="Helical" evidence="5">
    <location>
        <begin position="110"/>
        <end position="128"/>
    </location>
</feature>
<evidence type="ECO:0000256" key="5">
    <source>
        <dbReference type="SAM" id="Phobius"/>
    </source>
</evidence>
<feature type="transmembrane region" description="Helical" evidence="5">
    <location>
        <begin position="211"/>
        <end position="232"/>
    </location>
</feature>
<feature type="transmembrane region" description="Helical" evidence="5">
    <location>
        <begin position="283"/>
        <end position="302"/>
    </location>
</feature>
<comment type="subcellular location">
    <subcellularLocation>
        <location evidence="1">Membrane</location>
        <topology evidence="1">Multi-pass membrane protein</topology>
    </subcellularLocation>
</comment>
<protein>
    <submittedName>
        <fullName evidence="6">Transporter</fullName>
    </submittedName>
</protein>
<keyword evidence="7" id="KW-1185">Reference proteome</keyword>
<dbReference type="SUPFAM" id="SSF103473">
    <property type="entry name" value="MFS general substrate transporter"/>
    <property type="match status" value="1"/>
</dbReference>
<evidence type="ECO:0000256" key="2">
    <source>
        <dbReference type="ARBA" id="ARBA00022692"/>
    </source>
</evidence>
<keyword evidence="2 5" id="KW-0812">Transmembrane</keyword>
<feature type="transmembrane region" description="Helical" evidence="5">
    <location>
        <begin position="336"/>
        <end position="358"/>
    </location>
</feature>
<dbReference type="InterPro" id="IPR051788">
    <property type="entry name" value="MFS_Transporter"/>
</dbReference>
<gene>
    <name evidence="6" type="ORF">VR44_10740</name>
</gene>
<dbReference type="InterPro" id="IPR011701">
    <property type="entry name" value="MFS"/>
</dbReference>
<feature type="transmembrane region" description="Helical" evidence="5">
    <location>
        <begin position="174"/>
        <end position="191"/>
    </location>
</feature>
<sequence length="393" mass="39571">MRSEQPRTRATSDPIPFHRAQLGIAVVFALLGFQYATWASRVPALTERLGLSEARLGLLLMACGASAAASFPLVTALMRRLGSRRLVLLSAAVLALLLPALALAPNYPAALAVICCDGVAVGCLNVAMNAQGAALEVAHGRTAMARLHAAFSAGSLGAALLASGVTALTPDLPSHFALACVLLLLLLAWAGPRLLPDASHHGGEEPRRSRAVVTAAALWMGAAMAFATVTEGAMNDWSALYLDTVAGASEQIAPLGIAVVSVTMVTARLFADGLRSRWGDGRVVRAGSALAGTGLALALPAGGIVPTLIGFACVGLGAAAVTPCVYVAAAHKGPDALALVAAMGTTGLLAGPALIGFIASAGGLVWGMGAVAGSALLVTLCATRVTWPRPTTG</sequence>
<dbReference type="STRING" id="68223.GCA_002028425_00312"/>